<evidence type="ECO:0000256" key="8">
    <source>
        <dbReference type="ARBA" id="ARBA00023054"/>
    </source>
</evidence>
<evidence type="ECO:0000256" key="4">
    <source>
        <dbReference type="ARBA" id="ARBA00022701"/>
    </source>
</evidence>
<dbReference type="PANTHER" id="PTHR47968:SF62">
    <property type="entry name" value="KINESIN FAMILY MEMBER 5A"/>
    <property type="match status" value="1"/>
</dbReference>
<dbReference type="SUPFAM" id="SSF52540">
    <property type="entry name" value="P-loop containing nucleoside triphosphate hydrolases"/>
    <property type="match status" value="1"/>
</dbReference>
<proteinExistence type="inferred from homology"/>
<dbReference type="Pfam" id="PF23735">
    <property type="entry name" value="KIF9"/>
    <property type="match status" value="1"/>
</dbReference>
<feature type="binding site" evidence="15">
    <location>
        <begin position="89"/>
        <end position="96"/>
    </location>
    <ligand>
        <name>ATP</name>
        <dbReference type="ChEBI" id="CHEBI:30616"/>
    </ligand>
</feature>
<evidence type="ECO:0000256" key="3">
    <source>
        <dbReference type="ARBA" id="ARBA00022553"/>
    </source>
</evidence>
<keyword evidence="9" id="KW-0969">Cilium</keyword>
<keyword evidence="4 16" id="KW-0493">Microtubule</keyword>
<evidence type="ECO:0000256" key="15">
    <source>
        <dbReference type="PROSITE-ProRule" id="PRU00283"/>
    </source>
</evidence>
<evidence type="ECO:0000256" key="14">
    <source>
        <dbReference type="ARBA" id="ARBA00063408"/>
    </source>
</evidence>
<comment type="function">
    <text evidence="13">Essential for normal male fertility and for progressive motility of spermatozoa.</text>
</comment>
<dbReference type="InterPro" id="IPR027640">
    <property type="entry name" value="Kinesin-like_fam"/>
</dbReference>
<keyword evidence="7" id="KW-0282">Flagellum</keyword>
<dbReference type="Gene3D" id="3.40.850.10">
    <property type="entry name" value="Kinesin motor domain"/>
    <property type="match status" value="1"/>
</dbReference>
<dbReference type="PANTHER" id="PTHR47968">
    <property type="entry name" value="CENTROMERE PROTEIN E"/>
    <property type="match status" value="1"/>
</dbReference>
<evidence type="ECO:0000256" key="10">
    <source>
        <dbReference type="ARBA" id="ARBA00023175"/>
    </source>
</evidence>
<dbReference type="InterPro" id="IPR056524">
    <property type="entry name" value="KIF6/9_C"/>
</dbReference>
<evidence type="ECO:0000256" key="5">
    <source>
        <dbReference type="ARBA" id="ARBA00022741"/>
    </source>
</evidence>
<dbReference type="EMBL" id="VWZV01000306">
    <property type="protein sequence ID" value="NXI06665.1"/>
    <property type="molecule type" value="Genomic_DNA"/>
</dbReference>
<keyword evidence="2" id="KW-0963">Cytoplasm</keyword>
<dbReference type="SMART" id="SM00129">
    <property type="entry name" value="KISc"/>
    <property type="match status" value="1"/>
</dbReference>
<dbReference type="Pfam" id="PF00225">
    <property type="entry name" value="Kinesin"/>
    <property type="match status" value="1"/>
</dbReference>
<dbReference type="FunFam" id="3.40.850.10:FF:000040">
    <property type="entry name" value="Kinesin-like protein"/>
    <property type="match status" value="1"/>
</dbReference>
<dbReference type="InterPro" id="IPR027417">
    <property type="entry name" value="P-loop_NTPase"/>
</dbReference>
<keyword evidence="5 15" id="KW-0547">Nucleotide-binding</keyword>
<evidence type="ECO:0000256" key="17">
    <source>
        <dbReference type="SAM" id="MobiDB-lite"/>
    </source>
</evidence>
<dbReference type="GO" id="GO:0005874">
    <property type="term" value="C:microtubule"/>
    <property type="evidence" value="ECO:0007669"/>
    <property type="project" value="UniProtKB-KW"/>
</dbReference>
<evidence type="ECO:0000256" key="11">
    <source>
        <dbReference type="ARBA" id="ARBA00023212"/>
    </source>
</evidence>
<evidence type="ECO:0000256" key="13">
    <source>
        <dbReference type="ARBA" id="ARBA00059553"/>
    </source>
</evidence>
<keyword evidence="6 15" id="KW-0067">ATP-binding</keyword>
<accession>A0A7K9Q5E3</accession>
<reference evidence="19 20" key="1">
    <citation type="submission" date="2019-09" db="EMBL/GenBank/DDBJ databases">
        <title>Bird 10,000 Genomes (B10K) Project - Family phase.</title>
        <authorList>
            <person name="Zhang G."/>
        </authorList>
    </citation>
    <scope>NUCLEOTIDE SEQUENCE [LARGE SCALE GENOMIC DNA]</scope>
    <source>
        <strain evidence="19">B10K-DU-001-26</strain>
        <tissue evidence="19">Muscle</tissue>
    </source>
</reference>
<protein>
    <recommendedName>
        <fullName evidence="16">Kinesin-like protein</fullName>
    </recommendedName>
</protein>
<evidence type="ECO:0000256" key="1">
    <source>
        <dbReference type="ARBA" id="ARBA00004611"/>
    </source>
</evidence>
<feature type="non-terminal residue" evidence="19">
    <location>
        <position position="785"/>
    </location>
</feature>
<feature type="domain" description="Kinesin motor" evidence="18">
    <location>
        <begin position="2"/>
        <end position="336"/>
    </location>
</feature>
<feature type="region of interest" description="Disordered" evidence="17">
    <location>
        <begin position="450"/>
        <end position="550"/>
    </location>
</feature>
<dbReference type="InterPro" id="IPR036961">
    <property type="entry name" value="Kinesin_motor_dom_sf"/>
</dbReference>
<dbReference type="PROSITE" id="PS00411">
    <property type="entry name" value="KINESIN_MOTOR_1"/>
    <property type="match status" value="1"/>
</dbReference>
<keyword evidence="8" id="KW-0175">Coiled coil</keyword>
<dbReference type="GO" id="GO:0005524">
    <property type="term" value="F:ATP binding"/>
    <property type="evidence" value="ECO:0007669"/>
    <property type="project" value="UniProtKB-UniRule"/>
</dbReference>
<evidence type="ECO:0000313" key="20">
    <source>
        <dbReference type="Proteomes" id="UP000530962"/>
    </source>
</evidence>
<evidence type="ECO:0000256" key="7">
    <source>
        <dbReference type="ARBA" id="ARBA00022846"/>
    </source>
</evidence>
<evidence type="ECO:0000256" key="16">
    <source>
        <dbReference type="RuleBase" id="RU000394"/>
    </source>
</evidence>
<evidence type="ECO:0000256" key="2">
    <source>
        <dbReference type="ARBA" id="ARBA00022490"/>
    </source>
</evidence>
<keyword evidence="20" id="KW-1185">Reference proteome</keyword>
<gene>
    <name evidence="19" type="primary">Kif9</name>
    <name evidence="19" type="ORF">IRECYA_R06254</name>
</gene>
<dbReference type="PRINTS" id="PR00380">
    <property type="entry name" value="KINESINHEAVY"/>
</dbReference>
<evidence type="ECO:0000259" key="18">
    <source>
        <dbReference type="PROSITE" id="PS50067"/>
    </source>
</evidence>
<dbReference type="InterPro" id="IPR019821">
    <property type="entry name" value="Kinesin_motor_CS"/>
</dbReference>
<comment type="subcellular location">
    <subcellularLocation>
        <location evidence="1">Cytoplasm</location>
        <location evidence="1">Cytoskeleton</location>
        <location evidence="1">Flagellum axoneme</location>
    </subcellularLocation>
</comment>
<dbReference type="Proteomes" id="UP000530962">
    <property type="component" value="Unassembled WGS sequence"/>
</dbReference>
<evidence type="ECO:0000256" key="12">
    <source>
        <dbReference type="ARBA" id="ARBA00023273"/>
    </source>
</evidence>
<keyword evidence="11" id="KW-0206">Cytoskeleton</keyword>
<dbReference type="PROSITE" id="PS50067">
    <property type="entry name" value="KINESIN_MOTOR_2"/>
    <property type="match status" value="1"/>
</dbReference>
<keyword evidence="10 15" id="KW-0505">Motor protein</keyword>
<keyword evidence="3" id="KW-0597">Phosphoprotein</keyword>
<dbReference type="GO" id="GO:0007018">
    <property type="term" value="P:microtubule-based movement"/>
    <property type="evidence" value="ECO:0007669"/>
    <property type="project" value="InterPro"/>
</dbReference>
<comment type="similarity">
    <text evidence="15 16">Belongs to the TRAFAC class myosin-kinesin ATPase superfamily. Kinesin family.</text>
</comment>
<evidence type="ECO:0000256" key="6">
    <source>
        <dbReference type="ARBA" id="ARBA00022840"/>
    </source>
</evidence>
<dbReference type="AlphaFoldDB" id="A0A7K9Q5E3"/>
<feature type="compositionally biased region" description="Basic and acidic residues" evidence="17">
    <location>
        <begin position="477"/>
        <end position="491"/>
    </location>
</feature>
<dbReference type="InterPro" id="IPR001752">
    <property type="entry name" value="Kinesin_motor_dom"/>
</dbReference>
<sequence>KRVLAFVRVRPTAHFAQDMIKLGSDNKSIDIYVQKRPRGGVVNNSQTDWSFRLDGLLHNTSQEVVYETVAKDLVSKALQGYNGTIMCYGQTGAGKTYTMTGAASEYRNRGIIPRAIQQIFKSAAEFINILVSVRISYLEIYNEALFDLLAPPLGRRCKENQLAVMDGPRGVYVKGLSIHPVSHEEEALHLLFEAREPKLIAEHSLNKNSSRSHCIFTIYIECRSRDYTNHKCLKSKITLIDLAGSERLSKTGSEGQVRLEASYINKSLSFLEQLVIALADPKREHIPFRRSKLTHVLKDSLGGNCNTVLVTNIYGEAEHVDETLSSLRFATRMNWVTAEPVPNEPFYREASVKALEEEIQLLKQELIMQDSLANHSLMTYKPLTTAQRAEIRSQVQKYLRGVIEEIDIVNVRQIQEVFRQFKVILSQQEEEVEDRLWNKYGLGHVAGAVDKEKDSVEEGDEEDLEIGSPPTSPTPGGKKEAKKDDERERIRSPPPEADWDEFSPPKSLTKNLGEEEEEKEKEEEEEGDQGSDEEPSIPFSEDSQKLGAPLSKEEAFEVFKKETGQEIHRIFRENKRILTDRKKKSNSVAQRLNRFKEQMEGIKEALETRKRKQRQEGEYTDEKGQVIVDEREFSLILKLKQLKEVHRAGFIELQDLKAEIQYCQQLVDKSRKRLISEFEIWYNENFHLPKHVKEALEPGGNIRPGMIPINRVMCLDEDEQDKFERMQETALPDCPGSVSFYRARMKTDQKQTFNRTMAALRKMHRTPGLVPAAGKKKAVSFLSIT</sequence>
<comment type="caution">
    <text evidence="19">The sequence shown here is derived from an EMBL/GenBank/DDBJ whole genome shotgun (WGS) entry which is preliminary data.</text>
</comment>
<dbReference type="GO" id="GO:0008017">
    <property type="term" value="F:microtubule binding"/>
    <property type="evidence" value="ECO:0007669"/>
    <property type="project" value="InterPro"/>
</dbReference>
<dbReference type="GO" id="GO:0003777">
    <property type="term" value="F:microtubule motor activity"/>
    <property type="evidence" value="ECO:0007669"/>
    <property type="project" value="InterPro"/>
</dbReference>
<comment type="subunit">
    <text evidence="14">Interacts with HYDIN.</text>
</comment>
<evidence type="ECO:0000313" key="19">
    <source>
        <dbReference type="EMBL" id="NXI06665.1"/>
    </source>
</evidence>
<organism evidence="19 20">
    <name type="scientific">Irena cyanogastra</name>
    <name type="common">Philippine fairy-bluebird</name>
    <dbReference type="NCBI Taxonomy" id="175120"/>
    <lineage>
        <taxon>Eukaryota</taxon>
        <taxon>Metazoa</taxon>
        <taxon>Chordata</taxon>
        <taxon>Craniata</taxon>
        <taxon>Vertebrata</taxon>
        <taxon>Euteleostomi</taxon>
        <taxon>Archelosauria</taxon>
        <taxon>Archosauria</taxon>
        <taxon>Dinosauria</taxon>
        <taxon>Saurischia</taxon>
        <taxon>Theropoda</taxon>
        <taxon>Coelurosauria</taxon>
        <taxon>Aves</taxon>
        <taxon>Neognathae</taxon>
        <taxon>Neoaves</taxon>
        <taxon>Telluraves</taxon>
        <taxon>Australaves</taxon>
        <taxon>Passeriformes</taxon>
        <taxon>Corvoidea</taxon>
        <taxon>Irenidae</taxon>
        <taxon>Irena</taxon>
    </lineage>
</organism>
<keyword evidence="12" id="KW-0966">Cell projection</keyword>
<feature type="compositionally biased region" description="Acidic residues" evidence="17">
    <location>
        <begin position="514"/>
        <end position="535"/>
    </location>
</feature>
<name>A0A7K9Q5E3_IRECY</name>
<feature type="non-terminal residue" evidence="19">
    <location>
        <position position="1"/>
    </location>
</feature>
<evidence type="ECO:0000256" key="9">
    <source>
        <dbReference type="ARBA" id="ARBA00023069"/>
    </source>
</evidence>